<comment type="caution">
    <text evidence="1">The sequence shown here is derived from an EMBL/GenBank/DDBJ whole genome shotgun (WGS) entry which is preliminary data.</text>
</comment>
<dbReference type="EMBL" id="LNYL01000027">
    <property type="protein sequence ID" value="KTD28052.1"/>
    <property type="molecule type" value="Genomic_DNA"/>
</dbReference>
<dbReference type="STRING" id="466.Lmac_1111"/>
<dbReference type="AlphaFoldDB" id="A0A0W0W6L7"/>
<dbReference type="PATRIC" id="fig|466.6.peg.1182"/>
<name>A0A0W0W6L7_9GAMM</name>
<organism evidence="1 2">
    <name type="scientific">Legionella maceachernii</name>
    <dbReference type="NCBI Taxonomy" id="466"/>
    <lineage>
        <taxon>Bacteria</taxon>
        <taxon>Pseudomonadati</taxon>
        <taxon>Pseudomonadota</taxon>
        <taxon>Gammaproteobacteria</taxon>
        <taxon>Legionellales</taxon>
        <taxon>Legionellaceae</taxon>
        <taxon>Legionella</taxon>
    </lineage>
</organism>
<proteinExistence type="predicted"/>
<gene>
    <name evidence="1" type="ORF">Lmac_1111</name>
</gene>
<sequence length="494" mass="56840">MSMKQFLMDAHICLQKAYHYLVENKSENYKNLRLRLEKNPVALEHFIHLNDLAIEKLEGIITSIEQLISESSAKNKKAATIGNEAADTSKELIIVSAAQKEKSEAAEEIEEANFRAEKNFALQSRDLIKKLNGMIVDLNVASALYLTTRKFQPLNDHPVIKTVRDLTDELTDILQAHRDRQTKHQVDIYCGELEKEQLALQENLARQEESVKYLMKILEGMDPKLKSQFPQQVEKATLSCLPNAGVSLEFVFKSRPEAQTTALPLIEEERAPSFKLKEKYQPDSNFRVDDPDAVRANAYEGAKAIAWNGMTPFRVQVACNLFGYLAKILQSLEVSAKHKEDYQLERKKIDHEKLKRLIINAAIYLFFPHEKKWEEKERHLIKNGLSQGTQQNLLTQIQQNPLHVLAEVAVKKDLQRLVNKMRKVAEYSPTTEMSDTFPLHNKPNNTMDKQIGRYGYFFTSAFLKTGHPLTEYFYALNKEQKTFDEEEANKLLMI</sequence>
<dbReference type="RefSeq" id="WP_058451894.1">
    <property type="nucleotide sequence ID" value="NZ_CAAAIB010000010.1"/>
</dbReference>
<protein>
    <submittedName>
        <fullName evidence="1">Uncharacterized protein</fullName>
    </submittedName>
</protein>
<evidence type="ECO:0000313" key="1">
    <source>
        <dbReference type="EMBL" id="KTD28052.1"/>
    </source>
</evidence>
<keyword evidence="2" id="KW-1185">Reference proteome</keyword>
<evidence type="ECO:0000313" key="2">
    <source>
        <dbReference type="Proteomes" id="UP000054908"/>
    </source>
</evidence>
<accession>A0A0W0W6L7</accession>
<dbReference type="Proteomes" id="UP000054908">
    <property type="component" value="Unassembled WGS sequence"/>
</dbReference>
<reference evidence="1 2" key="1">
    <citation type="submission" date="2015-11" db="EMBL/GenBank/DDBJ databases">
        <title>Genomic analysis of 38 Legionella species identifies large and diverse effector repertoires.</title>
        <authorList>
            <person name="Burstein D."/>
            <person name="Amaro F."/>
            <person name="Zusman T."/>
            <person name="Lifshitz Z."/>
            <person name="Cohen O."/>
            <person name="Gilbert J.A."/>
            <person name="Pupko T."/>
            <person name="Shuman H.A."/>
            <person name="Segal G."/>
        </authorList>
    </citation>
    <scope>NUCLEOTIDE SEQUENCE [LARGE SCALE GENOMIC DNA]</scope>
    <source>
        <strain evidence="1 2">PX-1-G2-E2</strain>
    </source>
</reference>